<dbReference type="SUPFAM" id="SSF48726">
    <property type="entry name" value="Immunoglobulin"/>
    <property type="match status" value="1"/>
</dbReference>
<keyword evidence="7" id="KW-1185">Reference proteome</keyword>
<protein>
    <submittedName>
        <fullName evidence="6">HV01 protein</fullName>
    </submittedName>
</protein>
<organism evidence="6 7">
    <name type="scientific">Piaya cayana</name>
    <name type="common">Common squirrel cuckoo</name>
    <dbReference type="NCBI Taxonomy" id="33601"/>
    <lineage>
        <taxon>Eukaryota</taxon>
        <taxon>Metazoa</taxon>
        <taxon>Chordata</taxon>
        <taxon>Craniata</taxon>
        <taxon>Vertebrata</taxon>
        <taxon>Euteleostomi</taxon>
        <taxon>Archelosauria</taxon>
        <taxon>Archosauria</taxon>
        <taxon>Dinosauria</taxon>
        <taxon>Saurischia</taxon>
        <taxon>Theropoda</taxon>
        <taxon>Coelurosauria</taxon>
        <taxon>Aves</taxon>
        <taxon>Neognathae</taxon>
        <taxon>Neoaves</taxon>
        <taxon>Otidimorphae</taxon>
        <taxon>Cuculiformes</taxon>
        <taxon>Coccyzidae</taxon>
        <taxon>Piaya</taxon>
    </lineage>
</organism>
<dbReference type="PANTHER" id="PTHR23266">
    <property type="entry name" value="IMMUNOGLOBULIN HEAVY CHAIN"/>
    <property type="match status" value="1"/>
</dbReference>
<dbReference type="AlphaFoldDB" id="A0A850X471"/>
<dbReference type="GO" id="GO:0005576">
    <property type="term" value="C:extracellular region"/>
    <property type="evidence" value="ECO:0007669"/>
    <property type="project" value="UniProtKB-ARBA"/>
</dbReference>
<dbReference type="Gene3D" id="2.60.40.10">
    <property type="entry name" value="Immunoglobulins"/>
    <property type="match status" value="1"/>
</dbReference>
<dbReference type="OrthoDB" id="8865476at2759"/>
<feature type="compositionally biased region" description="Polar residues" evidence="4">
    <location>
        <begin position="65"/>
        <end position="75"/>
    </location>
</feature>
<feature type="non-terminal residue" evidence="6">
    <location>
        <position position="1"/>
    </location>
</feature>
<dbReference type="InterPro" id="IPR013783">
    <property type="entry name" value="Ig-like_fold"/>
</dbReference>
<evidence type="ECO:0000313" key="6">
    <source>
        <dbReference type="EMBL" id="NWH76537.1"/>
    </source>
</evidence>
<dbReference type="Proteomes" id="UP000653271">
    <property type="component" value="Unassembled WGS sequence"/>
</dbReference>
<comment type="caution">
    <text evidence="6">The sequence shown here is derived from an EMBL/GenBank/DDBJ whole genome shotgun (WGS) entry which is preliminary data.</text>
</comment>
<accession>A0A850X471</accession>
<dbReference type="GO" id="GO:0019814">
    <property type="term" value="C:immunoglobulin complex"/>
    <property type="evidence" value="ECO:0007669"/>
    <property type="project" value="UniProtKB-KW"/>
</dbReference>
<keyword evidence="1" id="KW-0391">Immunity</keyword>
<evidence type="ECO:0000313" key="7">
    <source>
        <dbReference type="Proteomes" id="UP000653271"/>
    </source>
</evidence>
<dbReference type="SMART" id="SM00406">
    <property type="entry name" value="IGv"/>
    <property type="match status" value="1"/>
</dbReference>
<feature type="domain" description="Immunoglobulin V-set" evidence="5">
    <location>
        <begin position="9"/>
        <end position="75"/>
    </location>
</feature>
<evidence type="ECO:0000256" key="2">
    <source>
        <dbReference type="ARBA" id="ARBA00023130"/>
    </source>
</evidence>
<dbReference type="InterPro" id="IPR036179">
    <property type="entry name" value="Ig-like_dom_sf"/>
</dbReference>
<gene>
    <name evidence="6" type="primary">C3_1</name>
    <name evidence="6" type="ORF">PIACAY_R10580</name>
</gene>
<sequence>GPLRFPGGSLSLSCKASGFTFSDFRMGWMRQAPGKGLEYVAEISNPSGSTTWYSPAVKGRFTISKANDPSRTLRSPQEPPRTPLALPRT</sequence>
<feature type="region of interest" description="Disordered" evidence="4">
    <location>
        <begin position="65"/>
        <end position="89"/>
    </location>
</feature>
<evidence type="ECO:0000259" key="5">
    <source>
        <dbReference type="SMART" id="SM00406"/>
    </source>
</evidence>
<reference evidence="6" key="1">
    <citation type="submission" date="2019-09" db="EMBL/GenBank/DDBJ databases">
        <title>Bird 10,000 Genomes (B10K) Project - Family phase.</title>
        <authorList>
            <person name="Zhang G."/>
        </authorList>
    </citation>
    <scope>NUCLEOTIDE SEQUENCE</scope>
    <source>
        <strain evidence="6">B10K-DU-008-47</strain>
        <tissue evidence="6">Mixed tissue sample</tissue>
    </source>
</reference>
<evidence type="ECO:0000256" key="1">
    <source>
        <dbReference type="ARBA" id="ARBA00022859"/>
    </source>
</evidence>
<keyword evidence="3" id="KW-1280">Immunoglobulin</keyword>
<dbReference type="GO" id="GO:0002250">
    <property type="term" value="P:adaptive immune response"/>
    <property type="evidence" value="ECO:0007669"/>
    <property type="project" value="UniProtKB-KW"/>
</dbReference>
<proteinExistence type="predicted"/>
<feature type="non-terminal residue" evidence="6">
    <location>
        <position position="89"/>
    </location>
</feature>
<name>A0A850X471_PIACA</name>
<dbReference type="EMBL" id="WAAB01014049">
    <property type="protein sequence ID" value="NWH76537.1"/>
    <property type="molecule type" value="Genomic_DNA"/>
</dbReference>
<evidence type="ECO:0000256" key="4">
    <source>
        <dbReference type="SAM" id="MobiDB-lite"/>
    </source>
</evidence>
<evidence type="ECO:0000256" key="3">
    <source>
        <dbReference type="ARBA" id="ARBA00043265"/>
    </source>
</evidence>
<dbReference type="InterPro" id="IPR013106">
    <property type="entry name" value="Ig_V-set"/>
</dbReference>
<keyword evidence="2" id="KW-1064">Adaptive immunity</keyword>
<dbReference type="InterPro" id="IPR050199">
    <property type="entry name" value="IgHV"/>
</dbReference>